<dbReference type="Proteomes" id="UP000289738">
    <property type="component" value="Chromosome A04"/>
</dbReference>
<comment type="caution">
    <text evidence="1">The sequence shown here is derived from an EMBL/GenBank/DDBJ whole genome shotgun (WGS) entry which is preliminary data.</text>
</comment>
<dbReference type="EMBL" id="SDMP01000004">
    <property type="protein sequence ID" value="RYR61797.1"/>
    <property type="molecule type" value="Genomic_DNA"/>
</dbReference>
<evidence type="ECO:0000313" key="2">
    <source>
        <dbReference type="Proteomes" id="UP000289738"/>
    </source>
</evidence>
<protein>
    <submittedName>
        <fullName evidence="1">Uncharacterized protein</fullName>
    </submittedName>
</protein>
<sequence length="83" mass="9694">MFKRIFILYIQMVFLLPTTINKVSPVHLCNWDSHVLNFIIKGITNYRLKNKKLIDGCLYALMIVYFHITKHVNKKGEAILGLS</sequence>
<keyword evidence="2" id="KW-1185">Reference proteome</keyword>
<organism evidence="1 2">
    <name type="scientific">Arachis hypogaea</name>
    <name type="common">Peanut</name>
    <dbReference type="NCBI Taxonomy" id="3818"/>
    <lineage>
        <taxon>Eukaryota</taxon>
        <taxon>Viridiplantae</taxon>
        <taxon>Streptophyta</taxon>
        <taxon>Embryophyta</taxon>
        <taxon>Tracheophyta</taxon>
        <taxon>Spermatophyta</taxon>
        <taxon>Magnoliopsida</taxon>
        <taxon>eudicotyledons</taxon>
        <taxon>Gunneridae</taxon>
        <taxon>Pentapetalae</taxon>
        <taxon>rosids</taxon>
        <taxon>fabids</taxon>
        <taxon>Fabales</taxon>
        <taxon>Fabaceae</taxon>
        <taxon>Papilionoideae</taxon>
        <taxon>50 kb inversion clade</taxon>
        <taxon>dalbergioids sensu lato</taxon>
        <taxon>Dalbergieae</taxon>
        <taxon>Pterocarpus clade</taxon>
        <taxon>Arachis</taxon>
    </lineage>
</organism>
<gene>
    <name evidence="1" type="ORF">Ahy_A04g019008</name>
</gene>
<accession>A0A445DF43</accession>
<evidence type="ECO:0000313" key="1">
    <source>
        <dbReference type="EMBL" id="RYR61797.1"/>
    </source>
</evidence>
<dbReference type="AlphaFoldDB" id="A0A445DF43"/>
<name>A0A445DF43_ARAHY</name>
<proteinExistence type="predicted"/>
<reference evidence="1 2" key="1">
    <citation type="submission" date="2019-01" db="EMBL/GenBank/DDBJ databases">
        <title>Sequencing of cultivated peanut Arachis hypogaea provides insights into genome evolution and oil improvement.</title>
        <authorList>
            <person name="Chen X."/>
        </authorList>
    </citation>
    <scope>NUCLEOTIDE SEQUENCE [LARGE SCALE GENOMIC DNA]</scope>
    <source>
        <strain evidence="2">cv. Fuhuasheng</strain>
        <tissue evidence="1">Leaves</tissue>
    </source>
</reference>